<feature type="region of interest" description="Disordered" evidence="2">
    <location>
        <begin position="30"/>
        <end position="62"/>
    </location>
</feature>
<feature type="compositionally biased region" description="Polar residues" evidence="2">
    <location>
        <begin position="135"/>
        <end position="145"/>
    </location>
</feature>
<dbReference type="AlphaFoldDB" id="A0A7S1Q748"/>
<feature type="compositionally biased region" description="Basic and acidic residues" evidence="2">
    <location>
        <begin position="119"/>
        <end position="134"/>
    </location>
</feature>
<evidence type="ECO:0000256" key="1">
    <source>
        <dbReference type="SAM" id="Coils"/>
    </source>
</evidence>
<feature type="compositionally biased region" description="Low complexity" evidence="2">
    <location>
        <begin position="76"/>
        <end position="93"/>
    </location>
</feature>
<feature type="compositionally biased region" description="Basic and acidic residues" evidence="2">
    <location>
        <begin position="270"/>
        <end position="294"/>
    </location>
</feature>
<name>A0A7S1Q748_ALECA</name>
<proteinExistence type="predicted"/>
<dbReference type="EMBL" id="HBGE01030344">
    <property type="protein sequence ID" value="CAD9123114.1"/>
    <property type="molecule type" value="Transcribed_RNA"/>
</dbReference>
<feature type="region of interest" description="Disordered" evidence="2">
    <location>
        <begin position="257"/>
        <end position="315"/>
    </location>
</feature>
<accession>A0A7S1Q748</accession>
<reference evidence="3" key="1">
    <citation type="submission" date="2021-01" db="EMBL/GenBank/DDBJ databases">
        <authorList>
            <person name="Corre E."/>
            <person name="Pelletier E."/>
            <person name="Niang G."/>
            <person name="Scheremetjew M."/>
            <person name="Finn R."/>
            <person name="Kale V."/>
            <person name="Holt S."/>
            <person name="Cochrane G."/>
            <person name="Meng A."/>
            <person name="Brown T."/>
            <person name="Cohen L."/>
        </authorList>
    </citation>
    <scope>NUCLEOTIDE SEQUENCE</scope>
    <source>
        <strain evidence="3">OF101</strain>
    </source>
</reference>
<feature type="region of interest" description="Disordered" evidence="2">
    <location>
        <begin position="76"/>
        <end position="153"/>
    </location>
</feature>
<keyword evidence="1" id="KW-0175">Coiled coil</keyword>
<organism evidence="3">
    <name type="scientific">Alexandrium catenella</name>
    <name type="common">Red tide dinoflagellate</name>
    <name type="synonym">Gonyaulax catenella</name>
    <dbReference type="NCBI Taxonomy" id="2925"/>
    <lineage>
        <taxon>Eukaryota</taxon>
        <taxon>Sar</taxon>
        <taxon>Alveolata</taxon>
        <taxon>Dinophyceae</taxon>
        <taxon>Gonyaulacales</taxon>
        <taxon>Pyrocystaceae</taxon>
        <taxon>Alexandrium</taxon>
    </lineage>
</organism>
<feature type="coiled-coil region" evidence="1">
    <location>
        <begin position="376"/>
        <end position="414"/>
    </location>
</feature>
<evidence type="ECO:0000313" key="3">
    <source>
        <dbReference type="EMBL" id="CAD9123114.1"/>
    </source>
</evidence>
<evidence type="ECO:0000256" key="2">
    <source>
        <dbReference type="SAM" id="MobiDB-lite"/>
    </source>
</evidence>
<gene>
    <name evidence="3" type="ORF">ACAT0790_LOCUS18289</name>
</gene>
<protein>
    <submittedName>
        <fullName evidence="3">Uncharacterized protein</fullName>
    </submittedName>
</protein>
<sequence length="480" mass="53751">MRVVDMAPACELFVEEGSEGRTIQAFFGWDSAAPSPRHSPSPRETCDGGANQRAESAAADSKRIQHLKLDLSTVSTAAPSTPAEPAEASVPASGSFSPRKRASVRGSQSRFKLPLPKSKRSEKSYTESPSDRVDTPSTCAGTTEAGSPRCQGSKHTYADLAAELLEAGTTSLQRAGRDPHFSEALFAQGLVLHDLLPSSGLSVARRTNLLAAVLQEKDLASSSRMDSARGAKVLHSQLQQSVDELAGRILTHREHRNSVTKRNQNLAEETTEKHQERAQEELQRQTRFHQRDEAATAARRVRSRERTAQWQGAVTRGHENLEARVEERRTFLRQQDARVEQSLTQREEVRAGQRQQLQEHFQDVQQAGELSRHGAYARMLQQEENLQNALKRSEEHLEALRAAQERRLEQRQQESREREHEVLRVQRAQAYARQRKASQHDEDSALFKECVVLREHLSTLARSKVSELSHYSSTSSGISR</sequence>